<evidence type="ECO:0000256" key="2">
    <source>
        <dbReference type="ARBA" id="ARBA00022692"/>
    </source>
</evidence>
<dbReference type="GO" id="GO:0012505">
    <property type="term" value="C:endomembrane system"/>
    <property type="evidence" value="ECO:0007669"/>
    <property type="project" value="UniProtKB-SubCell"/>
</dbReference>
<dbReference type="RefSeq" id="WP_053998637.1">
    <property type="nucleotide sequence ID" value="NZ_JXMU01000009.1"/>
</dbReference>
<dbReference type="PATRIC" id="fig|1514904.3.peg.3423"/>
<feature type="transmembrane region" description="Helical" evidence="5">
    <location>
        <begin position="99"/>
        <end position="122"/>
    </location>
</feature>
<dbReference type="AlphaFoldDB" id="A0A0N0E7V4"/>
<keyword evidence="4 5" id="KW-0472">Membrane</keyword>
<dbReference type="Pfam" id="PF04191">
    <property type="entry name" value="PEMT"/>
    <property type="match status" value="1"/>
</dbReference>
<name>A0A0N0E7V4_9HYPH</name>
<dbReference type="OrthoDB" id="9811969at2"/>
<dbReference type="Proteomes" id="UP000038011">
    <property type="component" value="Unassembled WGS sequence"/>
</dbReference>
<protein>
    <submittedName>
        <fullName evidence="6">Isoprenylcysteine carboxyl methyltransferase</fullName>
    </submittedName>
</protein>
<dbReference type="GO" id="GO:0032259">
    <property type="term" value="P:methylation"/>
    <property type="evidence" value="ECO:0007669"/>
    <property type="project" value="UniProtKB-KW"/>
</dbReference>
<dbReference type="InterPro" id="IPR007318">
    <property type="entry name" value="Phopholipid_MeTrfase"/>
</dbReference>
<keyword evidence="2 5" id="KW-0812">Transmembrane</keyword>
<reference evidence="6 7" key="1">
    <citation type="submission" date="2015-01" db="EMBL/GenBank/DDBJ databases">
        <title>Ahrensia donghaiensis sp. nov., a novel dimethylsulphoniopropionate-cleavage bacterium isolated from seawater and emended descriptions of the genus Ahrensia and Ahrensia kielensis.</title>
        <authorList>
            <person name="Liu J."/>
        </authorList>
    </citation>
    <scope>NUCLEOTIDE SEQUENCE [LARGE SCALE GENOMIC DNA]</scope>
    <source>
        <strain evidence="6 7">LZD062</strain>
    </source>
</reference>
<gene>
    <name evidence="6" type="ORF">SU32_06950</name>
</gene>
<evidence type="ECO:0000256" key="3">
    <source>
        <dbReference type="ARBA" id="ARBA00022989"/>
    </source>
</evidence>
<evidence type="ECO:0000313" key="7">
    <source>
        <dbReference type="Proteomes" id="UP000038011"/>
    </source>
</evidence>
<keyword evidence="6" id="KW-0489">Methyltransferase</keyword>
<organism evidence="6 7">
    <name type="scientific">Ahrensia marina</name>
    <dbReference type="NCBI Taxonomy" id="1514904"/>
    <lineage>
        <taxon>Bacteria</taxon>
        <taxon>Pseudomonadati</taxon>
        <taxon>Pseudomonadota</taxon>
        <taxon>Alphaproteobacteria</taxon>
        <taxon>Hyphomicrobiales</taxon>
        <taxon>Ahrensiaceae</taxon>
        <taxon>Ahrensia</taxon>
    </lineage>
</organism>
<dbReference type="Gene3D" id="1.20.120.1630">
    <property type="match status" value="1"/>
</dbReference>
<comment type="subcellular location">
    <subcellularLocation>
        <location evidence="1">Endomembrane system</location>
        <topology evidence="1">Multi-pass membrane protein</topology>
    </subcellularLocation>
</comment>
<accession>A0A0N0E7V4</accession>
<dbReference type="PANTHER" id="PTHR43847:SF1">
    <property type="entry name" value="BLL3993 PROTEIN"/>
    <property type="match status" value="1"/>
</dbReference>
<dbReference type="STRING" id="1514904.SU32_06950"/>
<sequence length="161" mass="18112">MTTDKSYMERPNNIPWPPIVLLCTIALGFILSGLIPLGFPRTIVGELLFGLGLMLIVLALLIDVSAMRLMKKNKTAIMPHRGADKLVTKGIFAFSRNPIYVANIMLIIGIGLSFGTFWHLLLSPLAAFATRKLAIEREEKHLESRFGNAFRSYKKKVNRWI</sequence>
<evidence type="ECO:0000256" key="1">
    <source>
        <dbReference type="ARBA" id="ARBA00004127"/>
    </source>
</evidence>
<feature type="transmembrane region" description="Helical" evidence="5">
    <location>
        <begin position="16"/>
        <end position="35"/>
    </location>
</feature>
<dbReference type="PANTHER" id="PTHR43847">
    <property type="entry name" value="BLL3993 PROTEIN"/>
    <property type="match status" value="1"/>
</dbReference>
<comment type="caution">
    <text evidence="6">The sequence shown here is derived from an EMBL/GenBank/DDBJ whole genome shotgun (WGS) entry which is preliminary data.</text>
</comment>
<dbReference type="GO" id="GO:0008168">
    <property type="term" value="F:methyltransferase activity"/>
    <property type="evidence" value="ECO:0007669"/>
    <property type="project" value="UniProtKB-KW"/>
</dbReference>
<dbReference type="InterPro" id="IPR052527">
    <property type="entry name" value="Metal_cation-efflux_comp"/>
</dbReference>
<evidence type="ECO:0000256" key="4">
    <source>
        <dbReference type="ARBA" id="ARBA00023136"/>
    </source>
</evidence>
<evidence type="ECO:0000313" key="6">
    <source>
        <dbReference type="EMBL" id="KPB01612.1"/>
    </source>
</evidence>
<keyword evidence="6" id="KW-0808">Transferase</keyword>
<keyword evidence="3 5" id="KW-1133">Transmembrane helix</keyword>
<keyword evidence="7" id="KW-1185">Reference proteome</keyword>
<evidence type="ECO:0000256" key="5">
    <source>
        <dbReference type="SAM" id="Phobius"/>
    </source>
</evidence>
<feature type="transmembrane region" description="Helical" evidence="5">
    <location>
        <begin position="47"/>
        <end position="70"/>
    </location>
</feature>
<dbReference type="EMBL" id="JXMU01000009">
    <property type="protein sequence ID" value="KPB01612.1"/>
    <property type="molecule type" value="Genomic_DNA"/>
</dbReference>
<proteinExistence type="predicted"/>